<protein>
    <submittedName>
        <fullName evidence="2">Uncharacterized protein</fullName>
    </submittedName>
</protein>
<dbReference type="Proteomes" id="UP001596976">
    <property type="component" value="Unassembled WGS sequence"/>
</dbReference>
<keyword evidence="3" id="KW-1185">Reference proteome</keyword>
<feature type="signal peptide" evidence="1">
    <location>
        <begin position="1"/>
        <end position="18"/>
    </location>
</feature>
<evidence type="ECO:0000313" key="2">
    <source>
        <dbReference type="EMBL" id="MFD0943455.1"/>
    </source>
</evidence>
<accession>A0ABW3GZN7</accession>
<comment type="caution">
    <text evidence="2">The sequence shown here is derived from an EMBL/GenBank/DDBJ whole genome shotgun (WGS) entry which is preliminary data.</text>
</comment>
<gene>
    <name evidence="2" type="ORF">ACFQ0V_06655</name>
</gene>
<feature type="chain" id="PRO_5046793441" evidence="1">
    <location>
        <begin position="19"/>
        <end position="248"/>
    </location>
</feature>
<proteinExistence type="predicted"/>
<keyword evidence="1" id="KW-0732">Signal</keyword>
<organism evidence="2 3">
    <name type="scientific">Savagea faecisuis</name>
    <dbReference type="NCBI Taxonomy" id="1274803"/>
    <lineage>
        <taxon>Bacteria</taxon>
        <taxon>Bacillati</taxon>
        <taxon>Bacillota</taxon>
        <taxon>Bacilli</taxon>
        <taxon>Bacillales</taxon>
        <taxon>Caryophanaceae</taxon>
        <taxon>Savagea</taxon>
    </lineage>
</organism>
<name>A0ABW3GZN7_9BACL</name>
<evidence type="ECO:0000256" key="1">
    <source>
        <dbReference type="SAM" id="SignalP"/>
    </source>
</evidence>
<dbReference type="EMBL" id="JBHTJF010000022">
    <property type="protein sequence ID" value="MFD0943455.1"/>
    <property type="molecule type" value="Genomic_DNA"/>
</dbReference>
<dbReference type="PROSITE" id="PS51257">
    <property type="entry name" value="PROKAR_LIPOPROTEIN"/>
    <property type="match status" value="1"/>
</dbReference>
<dbReference type="RefSeq" id="WP_381011310.1">
    <property type="nucleotide sequence ID" value="NZ_JBHTJF010000022.1"/>
</dbReference>
<sequence length="248" mass="28357">MKRMIQLMSMTVLLTLLAACGGGVQESPESLRTPYDDQIDLMQRAVDQYRETTSGLLPIKTRESDTDLYIKYPIEFSNIVPKYTEKIPANAYEKGGVFQYVIYDAEVEPRVKLVDIRAAERIRELNLRKQVNGKVPFGDEIAPNVYKIDFEAMGFKKPLTVPSPYSESQLPLVVAGNGQFYVDYSIDLANELKTTEFDVQKDEDIRYILAEKYNVLPAYSLPYRLNEAGEPMMHYEITPRTSEEKAEN</sequence>
<evidence type="ECO:0000313" key="3">
    <source>
        <dbReference type="Proteomes" id="UP001596976"/>
    </source>
</evidence>
<reference evidence="3" key="1">
    <citation type="journal article" date="2019" name="Int. J. Syst. Evol. Microbiol.">
        <title>The Global Catalogue of Microorganisms (GCM) 10K type strain sequencing project: providing services to taxonomists for standard genome sequencing and annotation.</title>
        <authorList>
            <consortium name="The Broad Institute Genomics Platform"/>
            <consortium name="The Broad Institute Genome Sequencing Center for Infectious Disease"/>
            <person name="Wu L."/>
            <person name="Ma J."/>
        </authorList>
    </citation>
    <scope>NUCLEOTIDE SEQUENCE [LARGE SCALE GENOMIC DNA]</scope>
    <source>
        <strain evidence="3">CCUG 63563</strain>
    </source>
</reference>